<evidence type="ECO:0000259" key="4">
    <source>
        <dbReference type="Pfam" id="PF00535"/>
    </source>
</evidence>
<dbReference type="GO" id="GO:0016757">
    <property type="term" value="F:glycosyltransferase activity"/>
    <property type="evidence" value="ECO:0007669"/>
    <property type="project" value="UniProtKB-KW"/>
</dbReference>
<protein>
    <submittedName>
        <fullName evidence="5">Glycosyltransferase family 2 protein</fullName>
    </submittedName>
</protein>
<evidence type="ECO:0000256" key="2">
    <source>
        <dbReference type="ARBA" id="ARBA00022676"/>
    </source>
</evidence>
<gene>
    <name evidence="5" type="ORF">EO776_14130</name>
</gene>
<dbReference type="EMBL" id="CP034940">
    <property type="protein sequence ID" value="QAY21068.1"/>
    <property type="molecule type" value="Genomic_DNA"/>
</dbReference>
<dbReference type="GeneID" id="301360976"/>
<dbReference type="PANTHER" id="PTHR43179:SF12">
    <property type="entry name" value="GALACTOFURANOSYLTRANSFERASE GLFT2"/>
    <property type="match status" value="1"/>
</dbReference>
<reference evidence="6" key="1">
    <citation type="submission" date="2019-01" db="EMBL/GenBank/DDBJ databases">
        <title>Complete genome of Halorubrum ezzemoulense strain FB21.</title>
        <authorList>
            <person name="Feng Y."/>
            <person name="Louyakis A.S."/>
            <person name="Papke R.T."/>
            <person name="Gogarten J.P."/>
        </authorList>
    </citation>
    <scope>NUCLEOTIDE SEQUENCE [LARGE SCALE GENOMIC DNA]</scope>
    <source>
        <strain evidence="6">Fb21</strain>
    </source>
</reference>
<feature type="domain" description="Glycosyltransferase 2-like" evidence="4">
    <location>
        <begin position="9"/>
        <end position="138"/>
    </location>
</feature>
<dbReference type="InterPro" id="IPR029044">
    <property type="entry name" value="Nucleotide-diphossugar_trans"/>
</dbReference>
<sequence>MTFQISVGVVLVNWNNYEQTRDCILSIKRQDIETTIYVVDNGSTDDSSERIKEKFQDINIIRNDRNLGFPTAANQGMNSAFRNGANQVFLVNNDAELQKNNSLRILSETLDSDEKIGIVSAQIFDSQGDYIWFRKGLVNWTTGASSHANSAGSITSGVTKIKQKIDDRFIQNEYVPLCAVMIDRNVYDEIGLLPEEYFLYFEDVEYCTKVLDDGFQIITDTQVNVNHDESASSGGRTSPTASYYTARNYQLFIQRHWDRVNRVMALMFYLWWITLLTCYRLLQKDWKSTIALWTGMFDGVQGHTGKGRYPKERPEVK</sequence>
<dbReference type="Gene3D" id="3.90.550.10">
    <property type="entry name" value="Spore Coat Polysaccharide Biosynthesis Protein SpsA, Chain A"/>
    <property type="match status" value="1"/>
</dbReference>
<proteinExistence type="inferred from homology"/>
<name>A0A256KB84_HALEZ</name>
<accession>A0A256KB84</accession>
<dbReference type="KEGG" id="hezz:EO776_14130"/>
<dbReference type="AlphaFoldDB" id="A0A256KB84"/>
<dbReference type="Pfam" id="PF00535">
    <property type="entry name" value="Glycos_transf_2"/>
    <property type="match status" value="1"/>
</dbReference>
<evidence type="ECO:0000313" key="5">
    <source>
        <dbReference type="EMBL" id="QAY21068.1"/>
    </source>
</evidence>
<dbReference type="PANTHER" id="PTHR43179">
    <property type="entry name" value="RHAMNOSYLTRANSFERASE WBBL"/>
    <property type="match status" value="1"/>
</dbReference>
<dbReference type="CDD" id="cd04186">
    <property type="entry name" value="GT_2_like_c"/>
    <property type="match status" value="1"/>
</dbReference>
<dbReference type="RefSeq" id="WP_100050319.1">
    <property type="nucleotide sequence ID" value="NZ_CP034940.1"/>
</dbReference>
<dbReference type="SUPFAM" id="SSF53448">
    <property type="entry name" value="Nucleotide-diphospho-sugar transferases"/>
    <property type="match status" value="1"/>
</dbReference>
<evidence type="ECO:0000256" key="3">
    <source>
        <dbReference type="ARBA" id="ARBA00022679"/>
    </source>
</evidence>
<organism evidence="5 6">
    <name type="scientific">Halorubrum ezzemoulense</name>
    <name type="common">Halorubrum chaoviator</name>
    <dbReference type="NCBI Taxonomy" id="337243"/>
    <lineage>
        <taxon>Archaea</taxon>
        <taxon>Methanobacteriati</taxon>
        <taxon>Methanobacteriota</taxon>
        <taxon>Stenosarchaea group</taxon>
        <taxon>Halobacteria</taxon>
        <taxon>Halobacteriales</taxon>
        <taxon>Haloferacaceae</taxon>
        <taxon>Halorubrum</taxon>
    </lineage>
</organism>
<dbReference type="Proteomes" id="UP000293073">
    <property type="component" value="Chromosome"/>
</dbReference>
<evidence type="ECO:0000313" key="6">
    <source>
        <dbReference type="Proteomes" id="UP000293073"/>
    </source>
</evidence>
<evidence type="ECO:0000256" key="1">
    <source>
        <dbReference type="ARBA" id="ARBA00006739"/>
    </source>
</evidence>
<dbReference type="InterPro" id="IPR001173">
    <property type="entry name" value="Glyco_trans_2-like"/>
</dbReference>
<keyword evidence="3 5" id="KW-0808">Transferase</keyword>
<comment type="similarity">
    <text evidence="1">Belongs to the glycosyltransferase 2 family.</text>
</comment>
<keyword evidence="2" id="KW-0328">Glycosyltransferase</keyword>